<evidence type="ECO:0000313" key="2">
    <source>
        <dbReference type="Proteomes" id="UP001054945"/>
    </source>
</evidence>
<keyword evidence="2" id="KW-1185">Reference proteome</keyword>
<accession>A0AAV4R5G2</accession>
<reference evidence="1 2" key="1">
    <citation type="submission" date="2021-06" db="EMBL/GenBank/DDBJ databases">
        <title>Caerostris extrusa draft genome.</title>
        <authorList>
            <person name="Kono N."/>
            <person name="Arakawa K."/>
        </authorList>
    </citation>
    <scope>NUCLEOTIDE SEQUENCE [LARGE SCALE GENOMIC DNA]</scope>
</reference>
<evidence type="ECO:0000313" key="1">
    <source>
        <dbReference type="EMBL" id="GIY15462.1"/>
    </source>
</evidence>
<proteinExistence type="predicted"/>
<dbReference type="AlphaFoldDB" id="A0AAV4R5G2"/>
<gene>
    <name evidence="1" type="ORF">CEXT_417751</name>
</gene>
<organism evidence="1 2">
    <name type="scientific">Caerostris extrusa</name>
    <name type="common">Bark spider</name>
    <name type="synonym">Caerostris bankana</name>
    <dbReference type="NCBI Taxonomy" id="172846"/>
    <lineage>
        <taxon>Eukaryota</taxon>
        <taxon>Metazoa</taxon>
        <taxon>Ecdysozoa</taxon>
        <taxon>Arthropoda</taxon>
        <taxon>Chelicerata</taxon>
        <taxon>Arachnida</taxon>
        <taxon>Araneae</taxon>
        <taxon>Araneomorphae</taxon>
        <taxon>Entelegynae</taxon>
        <taxon>Araneoidea</taxon>
        <taxon>Araneidae</taxon>
        <taxon>Caerostris</taxon>
    </lineage>
</organism>
<name>A0AAV4R5G2_CAEEX</name>
<protein>
    <submittedName>
        <fullName evidence="1">Uncharacterized protein</fullName>
    </submittedName>
</protein>
<sequence>MSSQTMVETKVLASVPRDSLWGKKHLRPRFRRLRADMEIDEGNIQKFLKPRNPLDHVEITINLNLAQPALESLQILALETIYILFPELE</sequence>
<dbReference type="Proteomes" id="UP001054945">
    <property type="component" value="Unassembled WGS sequence"/>
</dbReference>
<comment type="caution">
    <text evidence="1">The sequence shown here is derived from an EMBL/GenBank/DDBJ whole genome shotgun (WGS) entry which is preliminary data.</text>
</comment>
<dbReference type="EMBL" id="BPLR01007236">
    <property type="protein sequence ID" value="GIY15462.1"/>
    <property type="molecule type" value="Genomic_DNA"/>
</dbReference>